<name>A0A286UMB0_9AGAM</name>
<dbReference type="InterPro" id="IPR034085">
    <property type="entry name" value="TOG"/>
</dbReference>
<keyword evidence="4" id="KW-0493">Microtubule</keyword>
<protein>
    <submittedName>
        <fullName evidence="8">Heat repeat containing</fullName>
    </submittedName>
</protein>
<comment type="subcellular location">
    <subcellularLocation>
        <location evidence="1">Cytoplasm</location>
        <location evidence="1">Cytoskeleton</location>
        <location evidence="1">Spindle</location>
    </subcellularLocation>
</comment>
<evidence type="ECO:0000256" key="4">
    <source>
        <dbReference type="ARBA" id="ARBA00022701"/>
    </source>
</evidence>
<evidence type="ECO:0000256" key="6">
    <source>
        <dbReference type="SAM" id="MobiDB-lite"/>
    </source>
</evidence>
<dbReference type="GO" id="GO:0005881">
    <property type="term" value="C:cytoplasmic microtubule"/>
    <property type="evidence" value="ECO:0007669"/>
    <property type="project" value="TreeGrafter"/>
</dbReference>
<comment type="caution">
    <text evidence="8">The sequence shown here is derived from an EMBL/GenBank/DDBJ whole genome shotgun (WGS) entry which is preliminary data.</text>
</comment>
<dbReference type="AlphaFoldDB" id="A0A286UMB0"/>
<dbReference type="InterPro" id="IPR024395">
    <property type="entry name" value="CLASP_N_dom"/>
</dbReference>
<feature type="compositionally biased region" description="Gly residues" evidence="6">
    <location>
        <begin position="267"/>
        <end position="280"/>
    </location>
</feature>
<feature type="compositionally biased region" description="Polar residues" evidence="6">
    <location>
        <begin position="635"/>
        <end position="644"/>
    </location>
</feature>
<dbReference type="SMART" id="SM01349">
    <property type="entry name" value="TOG"/>
    <property type="match status" value="2"/>
</dbReference>
<evidence type="ECO:0000313" key="8">
    <source>
        <dbReference type="EMBL" id="PAV20702.1"/>
    </source>
</evidence>
<dbReference type="GO" id="GO:0005876">
    <property type="term" value="C:spindle microtubule"/>
    <property type="evidence" value="ECO:0007669"/>
    <property type="project" value="TreeGrafter"/>
</dbReference>
<feature type="compositionally biased region" description="Low complexity" evidence="6">
    <location>
        <begin position="751"/>
        <end position="764"/>
    </location>
</feature>
<dbReference type="InterPro" id="IPR016024">
    <property type="entry name" value="ARM-type_fold"/>
</dbReference>
<feature type="region of interest" description="Disordered" evidence="6">
    <location>
        <begin position="707"/>
        <end position="768"/>
    </location>
</feature>
<dbReference type="InParanoid" id="A0A286UMB0"/>
<feature type="domain" description="TOG" evidence="7">
    <location>
        <begin position="353"/>
        <end position="602"/>
    </location>
</feature>
<evidence type="ECO:0000256" key="2">
    <source>
        <dbReference type="ARBA" id="ARBA00009549"/>
    </source>
</evidence>
<dbReference type="OrthoDB" id="46159at2759"/>
<feature type="compositionally biased region" description="Low complexity" evidence="6">
    <location>
        <begin position="707"/>
        <end position="723"/>
    </location>
</feature>
<evidence type="ECO:0000256" key="1">
    <source>
        <dbReference type="ARBA" id="ARBA00004186"/>
    </source>
</evidence>
<feature type="compositionally biased region" description="Polar residues" evidence="6">
    <location>
        <begin position="301"/>
        <end position="332"/>
    </location>
</feature>
<feature type="domain" description="TOG" evidence="7">
    <location>
        <begin position="3"/>
        <end position="259"/>
    </location>
</feature>
<feature type="region of interest" description="Disordered" evidence="6">
    <location>
        <begin position="1232"/>
        <end position="1258"/>
    </location>
</feature>
<comment type="similarity">
    <text evidence="2">Belongs to the CLASP family.</text>
</comment>
<feature type="region of interest" description="Disordered" evidence="6">
    <location>
        <begin position="261"/>
        <end position="340"/>
    </location>
</feature>
<feature type="compositionally biased region" description="Basic and acidic residues" evidence="6">
    <location>
        <begin position="1238"/>
        <end position="1249"/>
    </location>
</feature>
<dbReference type="Pfam" id="PF12348">
    <property type="entry name" value="CLASP_N"/>
    <property type="match status" value="1"/>
</dbReference>
<sequence length="1258" mass="137157">MDNYDLERLVNQCKSNDVDAKIDAVTKLQQAFEAGSPLTDAEGLINALKSCLRTSNQHLVTATLTALPSFIPLLVTGKLDNSDAQVDVNLLRQILTAFLPTGGLIDRLGDNRERAREKARESLVALGGLAFRCAPTSLLVSTRGRDAGKGPETPMMIWERFLREGGLQSKVWRVREQTLLAFTHIRRLYPTFPLKPYLPHLVELLEDTDGTVRECARQSVVELFTGPSVTDAARADLKKEMTRKNVRKTIVDSVTQKLMLGSSRSGSGLGSPGMSDGGSESGEPLAKKEYIPPSLKLMGRVNSSTSQNPLSRTVSHTASTADTNSRPGSQLGSELPPTPVNESGEIEVVYIASIKDLENEFAQMLKYFEGKETEQNWAARERSIIRLRGMLKGDAHIRYADTFLSGLKGGILDASFKTLASLRTTVATNTCNLYSELAVALGSNLDPVCESLFNRLHAMAILTKKIVAILSQQVLDTLMINTTPQPKMIISLLTYPIYPTPDKNVSARQYSINHLKVYMEAHGQRSKHAIETSGSLDILDKTIKKALGDNNPGVRESARTTFWVFESLWEDRAAVIMGSLDSSARKMLEKVCPNPNKVTNAPATPKPKKGSVAAAIAASRAKAKAIATAPPTLRHQATSTSHTLQSSILSTSPTSPPQQTAPGSPKEGVYTIPSQSYSGFAPSNHSRTVSGVVPASPTFAHKRFASSQLSSASPSPTSLESAAKIALPESTRNSLDGGYSPPVSPRQYKTRLPSPSRIPSPSRSPIRRHETRASIMSIANADPFTLPKNFNGVDESLLLAQTIPLPEDSESEDDSHMLSFSAPYEKYHMSIPKTNASGQSVGAGSPPSNAPAPIVEDAMRARAEQAESAAERLLELVEPDDDTVSPIPESLLPSNGLTPKPTKITVKKSKVTKDLPSTPSNKRTSVLRQAALFKDSPAHKKPVSLVDVLHERKHHTGWWVKRINLIDKASPLGCGDQASQLAELKSIISSLEDGTADVGKLKRLALICANNPVQDDSRTPFSYSDSHDSFKGKSLESKKTFWEEERTFTHMFNALMTFLTLARTEEELEYGLIAIWEILDNLSSLVEGREADIFTRLLQVRFCSKTSVLEATNTIRDALFAGFHAESLAEGMAQEAKASSYAFGLIALGKFILRLPAEVLEDELPRLKMTLTTALSDTTSLVVRESAATCIVASQLVLRDETHLFTLLDGLPDEKKNLLTYLFDKHGARGSKVSNGAEKLEKEMRRLDGRTNTPPRAR</sequence>
<keyword evidence="9" id="KW-1185">Reference proteome</keyword>
<feature type="compositionally biased region" description="Low complexity" evidence="6">
    <location>
        <begin position="645"/>
        <end position="665"/>
    </location>
</feature>
<dbReference type="SUPFAM" id="SSF48371">
    <property type="entry name" value="ARM repeat"/>
    <property type="match status" value="1"/>
</dbReference>
<dbReference type="InterPro" id="IPR011989">
    <property type="entry name" value="ARM-like"/>
</dbReference>
<keyword evidence="3" id="KW-0132">Cell division</keyword>
<feature type="region of interest" description="Disordered" evidence="6">
    <location>
        <begin position="628"/>
        <end position="676"/>
    </location>
</feature>
<accession>A0A286UMB0</accession>
<dbReference type="GO" id="GO:0051301">
    <property type="term" value="P:cell division"/>
    <property type="evidence" value="ECO:0007669"/>
    <property type="project" value="UniProtKB-KW"/>
</dbReference>
<gene>
    <name evidence="8" type="ORF">PNOK_0332900</name>
</gene>
<evidence type="ECO:0000256" key="5">
    <source>
        <dbReference type="ARBA" id="ARBA00022776"/>
    </source>
</evidence>
<feature type="region of interest" description="Disordered" evidence="6">
    <location>
        <begin position="881"/>
        <end position="902"/>
    </location>
</feature>
<organism evidence="8 9">
    <name type="scientific">Pyrrhoderma noxium</name>
    <dbReference type="NCBI Taxonomy" id="2282107"/>
    <lineage>
        <taxon>Eukaryota</taxon>
        <taxon>Fungi</taxon>
        <taxon>Dikarya</taxon>
        <taxon>Basidiomycota</taxon>
        <taxon>Agaricomycotina</taxon>
        <taxon>Agaricomycetes</taxon>
        <taxon>Hymenochaetales</taxon>
        <taxon>Hymenochaetaceae</taxon>
        <taxon>Pyrrhoderma</taxon>
    </lineage>
</organism>
<keyword evidence="5" id="KW-0131">Cell cycle</keyword>
<evidence type="ECO:0000259" key="7">
    <source>
        <dbReference type="SMART" id="SM01349"/>
    </source>
</evidence>
<dbReference type="EMBL" id="NBII01000003">
    <property type="protein sequence ID" value="PAV20702.1"/>
    <property type="molecule type" value="Genomic_DNA"/>
</dbReference>
<evidence type="ECO:0000313" key="9">
    <source>
        <dbReference type="Proteomes" id="UP000217199"/>
    </source>
</evidence>
<evidence type="ECO:0000256" key="3">
    <source>
        <dbReference type="ARBA" id="ARBA00022618"/>
    </source>
</evidence>
<proteinExistence type="inferred from homology"/>
<dbReference type="Proteomes" id="UP000217199">
    <property type="component" value="Unassembled WGS sequence"/>
</dbReference>
<dbReference type="PANTHER" id="PTHR21567:SF9">
    <property type="entry name" value="CLIP-ASSOCIATING PROTEIN"/>
    <property type="match status" value="1"/>
</dbReference>
<dbReference type="GO" id="GO:0090307">
    <property type="term" value="P:mitotic spindle assembly"/>
    <property type="evidence" value="ECO:0007669"/>
    <property type="project" value="TreeGrafter"/>
</dbReference>
<dbReference type="GO" id="GO:1990023">
    <property type="term" value="C:mitotic spindle midzone"/>
    <property type="evidence" value="ECO:0007669"/>
    <property type="project" value="TreeGrafter"/>
</dbReference>
<reference evidence="8 9" key="1">
    <citation type="journal article" date="2017" name="Mol. Ecol.">
        <title>Comparative and population genomic landscape of Phellinus noxius: A hypervariable fungus causing root rot in trees.</title>
        <authorList>
            <person name="Chung C.L."/>
            <person name="Lee T.J."/>
            <person name="Akiba M."/>
            <person name="Lee H.H."/>
            <person name="Kuo T.H."/>
            <person name="Liu D."/>
            <person name="Ke H.M."/>
            <person name="Yokoi T."/>
            <person name="Roa M.B."/>
            <person name="Lu M.J."/>
            <person name="Chang Y.Y."/>
            <person name="Ann P.J."/>
            <person name="Tsai J.N."/>
            <person name="Chen C.Y."/>
            <person name="Tzean S.S."/>
            <person name="Ota Y."/>
            <person name="Hattori T."/>
            <person name="Sahashi N."/>
            <person name="Liou R.F."/>
            <person name="Kikuchi T."/>
            <person name="Tsai I.J."/>
        </authorList>
    </citation>
    <scope>NUCLEOTIDE SEQUENCE [LARGE SCALE GENOMIC DNA]</scope>
    <source>
        <strain evidence="8 9">FFPRI411160</strain>
    </source>
</reference>
<keyword evidence="5" id="KW-0498">Mitosis</keyword>
<dbReference type="GO" id="GO:0008017">
    <property type="term" value="F:microtubule binding"/>
    <property type="evidence" value="ECO:0007669"/>
    <property type="project" value="TreeGrafter"/>
</dbReference>
<dbReference type="Gene3D" id="1.25.10.10">
    <property type="entry name" value="Leucine-rich Repeat Variant"/>
    <property type="match status" value="2"/>
</dbReference>
<dbReference type="STRING" id="2282107.A0A286UMB0"/>
<dbReference type="PANTHER" id="PTHR21567">
    <property type="entry name" value="CLASP"/>
    <property type="match status" value="1"/>
</dbReference>
<dbReference type="GO" id="GO:0005815">
    <property type="term" value="C:microtubule organizing center"/>
    <property type="evidence" value="ECO:0007669"/>
    <property type="project" value="TreeGrafter"/>
</dbReference>